<sequence>MRNFFFLFSVIFLFSCSHIVEKPKNLVSEEKMTEILIDIYLHQQSSYLAEIGSKPLDYAKINAHLLKQHSVKIQDFEKSYEYYVLNPDIYEPMLVEIRNRLESRLPEEERIRKENLRKEAEKAAEEN</sequence>
<dbReference type="OrthoDB" id="1525222at2"/>
<organism evidence="2 3">
    <name type="scientific">Moheibacter sediminis</name>
    <dbReference type="NCBI Taxonomy" id="1434700"/>
    <lineage>
        <taxon>Bacteria</taxon>
        <taxon>Pseudomonadati</taxon>
        <taxon>Bacteroidota</taxon>
        <taxon>Flavobacteriia</taxon>
        <taxon>Flavobacteriales</taxon>
        <taxon>Weeksellaceae</taxon>
        <taxon>Moheibacter</taxon>
    </lineage>
</organism>
<dbReference type="PROSITE" id="PS51257">
    <property type="entry name" value="PROKAR_LIPOPROTEIN"/>
    <property type="match status" value="1"/>
</dbReference>
<dbReference type="Proteomes" id="UP000192393">
    <property type="component" value="Unassembled WGS sequence"/>
</dbReference>
<proteinExistence type="predicted"/>
<reference evidence="2 3" key="1">
    <citation type="submission" date="2017-04" db="EMBL/GenBank/DDBJ databases">
        <authorList>
            <person name="Afonso C.L."/>
            <person name="Miller P.J."/>
            <person name="Scott M.A."/>
            <person name="Spackman E."/>
            <person name="Goraichik I."/>
            <person name="Dimitrov K.M."/>
            <person name="Suarez D.L."/>
            <person name="Swayne D.E."/>
        </authorList>
    </citation>
    <scope>NUCLEOTIDE SEQUENCE [LARGE SCALE GENOMIC DNA]</scope>
    <source>
        <strain evidence="2 3">CGMCC 1.12708</strain>
    </source>
</reference>
<evidence type="ECO:0000313" key="3">
    <source>
        <dbReference type="Proteomes" id="UP000192393"/>
    </source>
</evidence>
<keyword evidence="3" id="KW-1185">Reference proteome</keyword>
<dbReference type="RefSeq" id="WP_084018162.1">
    <property type="nucleotide sequence ID" value="NZ_FWXS01000009.1"/>
</dbReference>
<dbReference type="EMBL" id="FWXS01000009">
    <property type="protein sequence ID" value="SMC81518.1"/>
    <property type="molecule type" value="Genomic_DNA"/>
</dbReference>
<dbReference type="Pfam" id="PF14129">
    <property type="entry name" value="DUF4296"/>
    <property type="match status" value="1"/>
</dbReference>
<evidence type="ECO:0000313" key="2">
    <source>
        <dbReference type="EMBL" id="SMC81518.1"/>
    </source>
</evidence>
<dbReference type="InterPro" id="IPR025381">
    <property type="entry name" value="DUF4296"/>
</dbReference>
<evidence type="ECO:0000259" key="1">
    <source>
        <dbReference type="Pfam" id="PF14129"/>
    </source>
</evidence>
<name>A0A1W2C9Z7_9FLAO</name>
<feature type="domain" description="DUF4296" evidence="1">
    <location>
        <begin position="23"/>
        <end position="104"/>
    </location>
</feature>
<accession>A0A1W2C9Z7</accession>
<dbReference type="STRING" id="1434700.SAMN06296427_109116"/>
<protein>
    <recommendedName>
        <fullName evidence="1">DUF4296 domain-containing protein</fullName>
    </recommendedName>
</protein>
<gene>
    <name evidence="2" type="ORF">SAMN06296427_109116</name>
</gene>
<dbReference type="AlphaFoldDB" id="A0A1W2C9Z7"/>